<evidence type="ECO:0008006" key="3">
    <source>
        <dbReference type="Google" id="ProtNLM"/>
    </source>
</evidence>
<keyword evidence="2" id="KW-1185">Reference proteome</keyword>
<accession>A0ABM8Q5I7</accession>
<evidence type="ECO:0000313" key="1">
    <source>
        <dbReference type="EMBL" id="CAD7288105.1"/>
    </source>
</evidence>
<protein>
    <recommendedName>
        <fullName evidence="3">DUF4143 domain-containing protein</fullName>
    </recommendedName>
</protein>
<dbReference type="EMBL" id="CAJHOE010000002">
    <property type="protein sequence ID" value="CAD7288105.1"/>
    <property type="molecule type" value="Genomic_DNA"/>
</dbReference>
<evidence type="ECO:0000313" key="2">
    <source>
        <dbReference type="Proteomes" id="UP000789359"/>
    </source>
</evidence>
<organism evidence="1 2">
    <name type="scientific">Campylobacter suis</name>
    <dbReference type="NCBI Taxonomy" id="2790657"/>
    <lineage>
        <taxon>Bacteria</taxon>
        <taxon>Pseudomonadati</taxon>
        <taxon>Campylobacterota</taxon>
        <taxon>Epsilonproteobacteria</taxon>
        <taxon>Campylobacterales</taxon>
        <taxon>Campylobacteraceae</taxon>
        <taxon>Campylobacter</taxon>
    </lineage>
</organism>
<name>A0ABM8Q5I7_9BACT</name>
<gene>
    <name evidence="1" type="ORF">LMG8286_01140</name>
</gene>
<reference evidence="1 2" key="1">
    <citation type="submission" date="2020-11" db="EMBL/GenBank/DDBJ databases">
        <authorList>
            <person name="Peeters C."/>
        </authorList>
    </citation>
    <scope>NUCLEOTIDE SEQUENCE [LARGE SCALE GENOMIC DNA]</scope>
    <source>
        <strain evidence="1 2">LMG 8286</strain>
    </source>
</reference>
<dbReference type="RefSeq" id="WP_230056901.1">
    <property type="nucleotide sequence ID" value="NZ_CAJHOE010000002.1"/>
</dbReference>
<dbReference type="Proteomes" id="UP000789359">
    <property type="component" value="Unassembled WGS sequence"/>
</dbReference>
<comment type="caution">
    <text evidence="1">The sequence shown here is derived from an EMBL/GenBank/DDBJ whole genome shotgun (WGS) entry which is preliminary data.</text>
</comment>
<sequence length="158" mass="18869">MEDFWGAKYILDDRYFASDLLNKGRSFKKFFTIFTEKIFKINLKSAIISHKMNEESIVFPLIYPSEKYNYSAISYALYEQFDCVISEFAYKSDCKFNQRFIDFVAFNENLSIAMEVKRIDLEYDKNLRNNTLNIISNDFLQLYDMQKTVLAMTLKFFL</sequence>
<proteinExistence type="predicted"/>